<feature type="transmembrane region" description="Helical" evidence="1">
    <location>
        <begin position="53"/>
        <end position="72"/>
    </location>
</feature>
<feature type="transmembrane region" description="Helical" evidence="1">
    <location>
        <begin position="79"/>
        <end position="98"/>
    </location>
</feature>
<dbReference type="Proteomes" id="UP000595001">
    <property type="component" value="Chromosome"/>
</dbReference>
<feature type="transmembrane region" description="Helical" evidence="1">
    <location>
        <begin position="420"/>
        <end position="439"/>
    </location>
</feature>
<keyword evidence="1" id="KW-0812">Transmembrane</keyword>
<accession>A0A7T3FYS7</accession>
<feature type="transmembrane region" description="Helical" evidence="1">
    <location>
        <begin position="352"/>
        <end position="377"/>
    </location>
</feature>
<feature type="transmembrane region" description="Helical" evidence="1">
    <location>
        <begin position="389"/>
        <end position="408"/>
    </location>
</feature>
<feature type="transmembrane region" description="Helical" evidence="1">
    <location>
        <begin position="232"/>
        <end position="252"/>
    </location>
</feature>
<dbReference type="RefSeq" id="WP_198062024.1">
    <property type="nucleotide sequence ID" value="NZ_CP065856.1"/>
</dbReference>
<feature type="transmembrane region" description="Helical" evidence="1">
    <location>
        <begin position="153"/>
        <end position="175"/>
    </location>
</feature>
<dbReference type="AlphaFoldDB" id="A0A7T3FYS7"/>
<organism evidence="2 3">
    <name type="scientific">Halosimplex litoreum</name>
    <dbReference type="NCBI Taxonomy" id="1198301"/>
    <lineage>
        <taxon>Archaea</taxon>
        <taxon>Methanobacteriati</taxon>
        <taxon>Methanobacteriota</taxon>
        <taxon>Stenosarchaea group</taxon>
        <taxon>Halobacteria</taxon>
        <taxon>Halobacteriales</taxon>
        <taxon>Haloarculaceae</taxon>
        <taxon>Halosimplex</taxon>
    </lineage>
</organism>
<evidence type="ECO:0008006" key="4">
    <source>
        <dbReference type="Google" id="ProtNLM"/>
    </source>
</evidence>
<keyword evidence="1" id="KW-0472">Membrane</keyword>
<evidence type="ECO:0000256" key="1">
    <source>
        <dbReference type="SAM" id="Phobius"/>
    </source>
</evidence>
<dbReference type="KEGG" id="hlt:I7X12_00950"/>
<reference evidence="2 3" key="1">
    <citation type="submission" date="2020-12" db="EMBL/GenBank/DDBJ databases">
        <title>Halosimplex halophilum sp. nov. and Halosimplex salinum sp. nov., two new members of the genus Halosimplex.</title>
        <authorList>
            <person name="Cui H.L."/>
        </authorList>
    </citation>
    <scope>NUCLEOTIDE SEQUENCE [LARGE SCALE GENOMIC DNA]</scope>
    <source>
        <strain evidence="2 3">YGH94</strain>
    </source>
</reference>
<protein>
    <recommendedName>
        <fullName evidence="4">Dolichyl-phosphate-mannose-protein mannosyltransferase</fullName>
    </recommendedName>
</protein>
<dbReference type="OrthoDB" id="137309at2157"/>
<gene>
    <name evidence="2" type="ORF">I7X12_00950</name>
</gene>
<feature type="transmembrane region" description="Helical" evidence="1">
    <location>
        <begin position="206"/>
        <end position="225"/>
    </location>
</feature>
<dbReference type="GeneID" id="60587017"/>
<evidence type="ECO:0000313" key="2">
    <source>
        <dbReference type="EMBL" id="QPV63231.1"/>
    </source>
</evidence>
<feature type="transmembrane region" description="Helical" evidence="1">
    <location>
        <begin position="258"/>
        <end position="278"/>
    </location>
</feature>
<keyword evidence="1" id="KW-1133">Transmembrane helix</keyword>
<evidence type="ECO:0000313" key="3">
    <source>
        <dbReference type="Proteomes" id="UP000595001"/>
    </source>
</evidence>
<dbReference type="EMBL" id="CP065856">
    <property type="protein sequence ID" value="QPV63231.1"/>
    <property type="molecule type" value="Genomic_DNA"/>
</dbReference>
<feature type="transmembrane region" description="Helical" evidence="1">
    <location>
        <begin position="451"/>
        <end position="478"/>
    </location>
</feature>
<feature type="transmembrane region" description="Helical" evidence="1">
    <location>
        <begin position="182"/>
        <end position="200"/>
    </location>
</feature>
<proteinExistence type="predicted"/>
<sequence>MLTGTGSVRHRSDTASKGALAVGYLALLVAVVAAHTSPATGYELSVYARTPTAFWIGVGVATAVGLVTALFARTVASRVLGLGLGVGSYAALVCLPLLRNYHYFGRGDGLTHLGWTRGILAGQKEVLSMLYPGIHTFAIFVGESAGLPLTRSLLYVVSAFAVVFALFVPMCAWALTGDLRTTTIAAFSAFLLLPITNVSTQLAPHTTTQTVLFLPVVVYLFVRYLRSDRDGTLVPTGVGALFALVLAALVVYHPQQALNFLLMLATVCGLQLVARRWTSHPSVTEPRRVYAPTGFLAVFWIAWSRGHERFQSGATNALGEIVTALTGGGGVAADTAQRGGSLAAIGSGLVEIFLKIFSVASVYSAVTAAVLLLALFWKLGGDDPVESSFHRYVAAALVPVTALFGLYLVGSVSTQAFRHLGFLLVFVTLLGAVGLGRGWDTLSDRLPGAPVGSAIAAFLAVALVVSALTVFPSPWIYLPSQHVSEQSMSGYETTFEHATVSDGVYSVRGGSDRFADAYYARKVPNTPFGSVNETAMRTDLSTYHGTGWYFAVSEADRKREVSAYDQLRYSRESFALVRTQRGVNSIVDNGDFELYYVTG</sequence>
<keyword evidence="3" id="KW-1185">Reference proteome</keyword>
<name>A0A7T3FYS7_9EURY</name>